<keyword evidence="7" id="KW-1185">Reference proteome</keyword>
<dbReference type="PANTHER" id="PTHR23044:SF61">
    <property type="entry name" value="3'-5' EXORIBONUCLEASE 1-RELATED"/>
    <property type="match status" value="1"/>
</dbReference>
<dbReference type="InterPro" id="IPR051274">
    <property type="entry name" value="3-5_Exoribonuclease"/>
</dbReference>
<dbReference type="InterPro" id="IPR012337">
    <property type="entry name" value="RNaseH-like_sf"/>
</dbReference>
<dbReference type="GO" id="GO:0003676">
    <property type="term" value="F:nucleic acid binding"/>
    <property type="evidence" value="ECO:0007669"/>
    <property type="project" value="InterPro"/>
</dbReference>
<evidence type="ECO:0000256" key="1">
    <source>
        <dbReference type="ARBA" id="ARBA00022722"/>
    </source>
</evidence>
<feature type="domain" description="Exonuclease" evidence="5">
    <location>
        <begin position="90"/>
        <end position="310"/>
    </location>
</feature>
<reference evidence="6 7" key="1">
    <citation type="submission" date="2014-04" db="EMBL/GenBank/DDBJ databases">
        <authorList>
            <consortium name="DOE Joint Genome Institute"/>
            <person name="Kuo A."/>
            <person name="Tarkka M."/>
            <person name="Buscot F."/>
            <person name="Kohler A."/>
            <person name="Nagy L.G."/>
            <person name="Floudas D."/>
            <person name="Copeland A."/>
            <person name="Barry K.W."/>
            <person name="Cichocki N."/>
            <person name="Veneault-Fourrey C."/>
            <person name="LaButti K."/>
            <person name="Lindquist E.A."/>
            <person name="Lipzen A."/>
            <person name="Lundell T."/>
            <person name="Morin E."/>
            <person name="Murat C."/>
            <person name="Sun H."/>
            <person name="Tunlid A."/>
            <person name="Henrissat B."/>
            <person name="Grigoriev I.V."/>
            <person name="Hibbett D.S."/>
            <person name="Martin F."/>
            <person name="Nordberg H.P."/>
            <person name="Cantor M.N."/>
            <person name="Hua S.X."/>
        </authorList>
    </citation>
    <scope>NUCLEOTIDE SEQUENCE [LARGE SCALE GENOMIC DNA]</scope>
    <source>
        <strain evidence="6 7">F 1598</strain>
    </source>
</reference>
<dbReference type="InParanoid" id="A0A0C3B3T4"/>
<keyword evidence="4" id="KW-0812">Transmembrane</keyword>
<organism evidence="6 7">
    <name type="scientific">Piloderma croceum (strain F 1598)</name>
    <dbReference type="NCBI Taxonomy" id="765440"/>
    <lineage>
        <taxon>Eukaryota</taxon>
        <taxon>Fungi</taxon>
        <taxon>Dikarya</taxon>
        <taxon>Basidiomycota</taxon>
        <taxon>Agaricomycotina</taxon>
        <taxon>Agaricomycetes</taxon>
        <taxon>Agaricomycetidae</taxon>
        <taxon>Atheliales</taxon>
        <taxon>Atheliaceae</taxon>
        <taxon>Piloderma</taxon>
    </lineage>
</organism>
<dbReference type="HOGENOM" id="CLU_037266_1_0_1"/>
<protein>
    <recommendedName>
        <fullName evidence="5">Exonuclease domain-containing protein</fullName>
    </recommendedName>
</protein>
<keyword evidence="4" id="KW-1133">Transmembrane helix</keyword>
<dbReference type="Proteomes" id="UP000054166">
    <property type="component" value="Unassembled WGS sequence"/>
</dbReference>
<name>A0A0C3B3T4_PILCF</name>
<accession>A0A0C3B3T4</accession>
<evidence type="ECO:0000313" key="6">
    <source>
        <dbReference type="EMBL" id="KIM80858.1"/>
    </source>
</evidence>
<dbReference type="SUPFAM" id="SSF53098">
    <property type="entry name" value="Ribonuclease H-like"/>
    <property type="match status" value="1"/>
</dbReference>
<dbReference type="OrthoDB" id="448399at2759"/>
<dbReference type="Pfam" id="PF00929">
    <property type="entry name" value="RNase_T"/>
    <property type="match status" value="1"/>
</dbReference>
<dbReference type="STRING" id="765440.A0A0C3B3T4"/>
<evidence type="ECO:0000256" key="2">
    <source>
        <dbReference type="ARBA" id="ARBA00022801"/>
    </source>
</evidence>
<dbReference type="EMBL" id="KN833002">
    <property type="protein sequence ID" value="KIM80858.1"/>
    <property type="molecule type" value="Genomic_DNA"/>
</dbReference>
<keyword evidence="3" id="KW-0269">Exonuclease</keyword>
<evidence type="ECO:0000256" key="4">
    <source>
        <dbReference type="SAM" id="Phobius"/>
    </source>
</evidence>
<evidence type="ECO:0000313" key="7">
    <source>
        <dbReference type="Proteomes" id="UP000054166"/>
    </source>
</evidence>
<dbReference type="CDD" id="cd06133">
    <property type="entry name" value="ERI-1_3'hExo_like"/>
    <property type="match status" value="1"/>
</dbReference>
<sequence>MASPFPDYIPKALAANYYLIFPAVLLIASLLRYKTLGLRLKAQEGTTPPSRSSPKMQHQCPVAQDTDIFPSTRVTENEGTTRCVKQPFDVFLVLDVEATCLQGAGFHWPSEIIEFPVCLMRWKDKSTDGSDQASQLEVVDEFRSFVKPTWAPELTPFCMNLTGITQAQVDNAPAFPSVLASCAQFLVKNGLIDAVTGKALVRFCWCSDGPYDVQNFVVKQCFISNIQMPEWLRGDVIDVRKEVVFWLEGKPSGFRRLPRPKPGETRKSMGIPDQLQALGLASFKGRQHSGIDDAHNIARILAELARRGVCLKPNCIIDPRRRWHWMGKRGEILKETLAYPDS</sequence>
<feature type="transmembrane region" description="Helical" evidence="4">
    <location>
        <begin position="12"/>
        <end position="31"/>
    </location>
</feature>
<dbReference type="PANTHER" id="PTHR23044">
    <property type="entry name" value="3'-5' EXONUCLEASE ERI1-RELATED"/>
    <property type="match status" value="1"/>
</dbReference>
<keyword evidence="4" id="KW-0472">Membrane</keyword>
<reference evidence="7" key="2">
    <citation type="submission" date="2015-01" db="EMBL/GenBank/DDBJ databases">
        <title>Evolutionary Origins and Diversification of the Mycorrhizal Mutualists.</title>
        <authorList>
            <consortium name="DOE Joint Genome Institute"/>
            <consortium name="Mycorrhizal Genomics Consortium"/>
            <person name="Kohler A."/>
            <person name="Kuo A."/>
            <person name="Nagy L.G."/>
            <person name="Floudas D."/>
            <person name="Copeland A."/>
            <person name="Barry K.W."/>
            <person name="Cichocki N."/>
            <person name="Veneault-Fourrey C."/>
            <person name="LaButti K."/>
            <person name="Lindquist E.A."/>
            <person name="Lipzen A."/>
            <person name="Lundell T."/>
            <person name="Morin E."/>
            <person name="Murat C."/>
            <person name="Riley R."/>
            <person name="Ohm R."/>
            <person name="Sun H."/>
            <person name="Tunlid A."/>
            <person name="Henrissat B."/>
            <person name="Grigoriev I.V."/>
            <person name="Hibbett D.S."/>
            <person name="Martin F."/>
        </authorList>
    </citation>
    <scope>NUCLEOTIDE SEQUENCE [LARGE SCALE GENOMIC DNA]</scope>
    <source>
        <strain evidence="7">F 1598</strain>
    </source>
</reference>
<evidence type="ECO:0000259" key="5">
    <source>
        <dbReference type="SMART" id="SM00479"/>
    </source>
</evidence>
<dbReference type="InterPro" id="IPR047201">
    <property type="entry name" value="ERI-1_3'hExo-like"/>
</dbReference>
<dbReference type="SMART" id="SM00479">
    <property type="entry name" value="EXOIII"/>
    <property type="match status" value="1"/>
</dbReference>
<dbReference type="GO" id="GO:0000175">
    <property type="term" value="F:3'-5'-RNA exonuclease activity"/>
    <property type="evidence" value="ECO:0007669"/>
    <property type="project" value="InterPro"/>
</dbReference>
<dbReference type="FunCoup" id="A0A0C3B3T4">
    <property type="interactions" value="269"/>
</dbReference>
<dbReference type="Gene3D" id="3.30.420.10">
    <property type="entry name" value="Ribonuclease H-like superfamily/Ribonuclease H"/>
    <property type="match status" value="1"/>
</dbReference>
<proteinExistence type="predicted"/>
<keyword evidence="2" id="KW-0378">Hydrolase</keyword>
<dbReference type="InterPro" id="IPR013520">
    <property type="entry name" value="Ribonucl_H"/>
</dbReference>
<dbReference type="AlphaFoldDB" id="A0A0C3B3T4"/>
<keyword evidence="1" id="KW-0540">Nuclease</keyword>
<gene>
    <name evidence="6" type="ORF">PILCRDRAFT_822155</name>
</gene>
<evidence type="ECO:0000256" key="3">
    <source>
        <dbReference type="ARBA" id="ARBA00022839"/>
    </source>
</evidence>
<dbReference type="InterPro" id="IPR036397">
    <property type="entry name" value="RNaseH_sf"/>
</dbReference>